<dbReference type="AlphaFoldDB" id="A0A118K2Y1"/>
<evidence type="ECO:0000313" key="2">
    <source>
        <dbReference type="EMBL" id="KVI05088.1"/>
    </source>
</evidence>
<reference evidence="2 3" key="1">
    <citation type="journal article" date="2016" name="Sci. Rep.">
        <title>The genome sequence of the outbreeding globe artichoke constructed de novo incorporating a phase-aware low-pass sequencing strategy of F1 progeny.</title>
        <authorList>
            <person name="Scaglione D."/>
            <person name="Reyes-Chin-Wo S."/>
            <person name="Acquadro A."/>
            <person name="Froenicke L."/>
            <person name="Portis E."/>
            <person name="Beitel C."/>
            <person name="Tirone M."/>
            <person name="Mauro R."/>
            <person name="Lo Monaco A."/>
            <person name="Mauromicale G."/>
            <person name="Faccioli P."/>
            <person name="Cattivelli L."/>
            <person name="Rieseberg L."/>
            <person name="Michelmore R."/>
            <person name="Lanteri S."/>
        </authorList>
    </citation>
    <scope>NUCLEOTIDE SEQUENCE [LARGE SCALE GENOMIC DNA]</scope>
    <source>
        <strain evidence="2">2C</strain>
    </source>
</reference>
<gene>
    <name evidence="2" type="ORF">Ccrd_016599</name>
</gene>
<accession>A0A118K2Y1</accession>
<sequence>MENPSTRSASSASPNTNRMRLFVISAGVVTSSTPTASGNSSTGNSLIVRSAVLRSSPVFRREEKRDVDDEEDSRFNHKSKRREDAPNQKLNPVEKEIQGRSSVAWKKREAPMRKKTVARKMVDGHDEVARLVDGRWSRLRF</sequence>
<dbReference type="Gramene" id="KVI05088">
    <property type="protein sequence ID" value="KVI05088"/>
    <property type="gene ID" value="Ccrd_016599"/>
</dbReference>
<feature type="region of interest" description="Disordered" evidence="1">
    <location>
        <begin position="61"/>
        <end position="112"/>
    </location>
</feature>
<name>A0A118K2Y1_CYNCS</name>
<proteinExistence type="predicted"/>
<evidence type="ECO:0000313" key="3">
    <source>
        <dbReference type="Proteomes" id="UP000243975"/>
    </source>
</evidence>
<dbReference type="EMBL" id="LEKV01001890">
    <property type="protein sequence ID" value="KVI05088.1"/>
    <property type="molecule type" value="Genomic_DNA"/>
</dbReference>
<feature type="compositionally biased region" description="Basic and acidic residues" evidence="1">
    <location>
        <begin position="81"/>
        <end position="98"/>
    </location>
</feature>
<dbReference type="Proteomes" id="UP000243975">
    <property type="component" value="Unassembled WGS sequence"/>
</dbReference>
<protein>
    <submittedName>
        <fullName evidence="2">Uncharacterized protein</fullName>
    </submittedName>
</protein>
<keyword evidence="3" id="KW-1185">Reference proteome</keyword>
<comment type="caution">
    <text evidence="2">The sequence shown here is derived from an EMBL/GenBank/DDBJ whole genome shotgun (WGS) entry which is preliminary data.</text>
</comment>
<organism evidence="2 3">
    <name type="scientific">Cynara cardunculus var. scolymus</name>
    <name type="common">Globe artichoke</name>
    <name type="synonym">Cynara scolymus</name>
    <dbReference type="NCBI Taxonomy" id="59895"/>
    <lineage>
        <taxon>Eukaryota</taxon>
        <taxon>Viridiplantae</taxon>
        <taxon>Streptophyta</taxon>
        <taxon>Embryophyta</taxon>
        <taxon>Tracheophyta</taxon>
        <taxon>Spermatophyta</taxon>
        <taxon>Magnoliopsida</taxon>
        <taxon>eudicotyledons</taxon>
        <taxon>Gunneridae</taxon>
        <taxon>Pentapetalae</taxon>
        <taxon>asterids</taxon>
        <taxon>campanulids</taxon>
        <taxon>Asterales</taxon>
        <taxon>Asteraceae</taxon>
        <taxon>Carduoideae</taxon>
        <taxon>Cardueae</taxon>
        <taxon>Carduinae</taxon>
        <taxon>Cynara</taxon>
    </lineage>
</organism>
<evidence type="ECO:0000256" key="1">
    <source>
        <dbReference type="SAM" id="MobiDB-lite"/>
    </source>
</evidence>